<accession>A0A6V8NR59</accession>
<dbReference type="Pfam" id="PF13478">
    <property type="entry name" value="XdhC_C"/>
    <property type="match status" value="1"/>
</dbReference>
<protein>
    <submittedName>
        <fullName evidence="2">Xanthine dehydrogenase accessory factor</fullName>
    </submittedName>
</protein>
<evidence type="ECO:0000313" key="3">
    <source>
        <dbReference type="Proteomes" id="UP000585609"/>
    </source>
</evidence>
<dbReference type="AlphaFoldDB" id="A0A6V8NR59"/>
<evidence type="ECO:0000313" key="2">
    <source>
        <dbReference type="EMBL" id="GFP22889.1"/>
    </source>
</evidence>
<dbReference type="PANTHER" id="PTHR30388:SF6">
    <property type="entry name" value="XANTHINE DEHYDROGENASE SUBUNIT A-RELATED"/>
    <property type="match status" value="1"/>
</dbReference>
<dbReference type="EMBL" id="BLRW01000027">
    <property type="protein sequence ID" value="GFP22889.1"/>
    <property type="molecule type" value="Genomic_DNA"/>
</dbReference>
<name>A0A6V8NR59_9ACTN</name>
<gene>
    <name evidence="2" type="ORF">HKBW3S09_00356</name>
</gene>
<dbReference type="InterPro" id="IPR052698">
    <property type="entry name" value="MoCofactor_Util/Proc"/>
</dbReference>
<dbReference type="Gene3D" id="3.40.50.720">
    <property type="entry name" value="NAD(P)-binding Rossmann-like Domain"/>
    <property type="match status" value="1"/>
</dbReference>
<reference evidence="2 3" key="1">
    <citation type="journal article" date="2020" name="Front. Microbiol.">
        <title>Single-cell genomics of novel Actinobacteria with the Wood-Ljungdahl pathway discovered in a serpentinizing system.</title>
        <authorList>
            <person name="Merino N."/>
            <person name="Kawai M."/>
            <person name="Boyd E.S."/>
            <person name="Colman D.R."/>
            <person name="McGlynn S.E."/>
            <person name="Nealson K.H."/>
            <person name="Kurokawa K."/>
            <person name="Hongoh Y."/>
        </authorList>
    </citation>
    <scope>NUCLEOTIDE SEQUENCE [LARGE SCALE GENOMIC DNA]</scope>
    <source>
        <strain evidence="2 3">S09_30</strain>
    </source>
</reference>
<feature type="domain" description="XdhC Rossmann" evidence="1">
    <location>
        <begin position="2"/>
        <end position="42"/>
    </location>
</feature>
<organism evidence="2 3">
    <name type="scientific">Candidatus Hakubella thermalkaliphila</name>
    <dbReference type="NCBI Taxonomy" id="2754717"/>
    <lineage>
        <taxon>Bacteria</taxon>
        <taxon>Bacillati</taxon>
        <taxon>Actinomycetota</taxon>
        <taxon>Actinomycetota incertae sedis</taxon>
        <taxon>Candidatus Hakubellales</taxon>
        <taxon>Candidatus Hakubellaceae</taxon>
        <taxon>Candidatus Hakubella</taxon>
    </lineage>
</organism>
<evidence type="ECO:0000259" key="1">
    <source>
        <dbReference type="Pfam" id="PF13478"/>
    </source>
</evidence>
<feature type="non-terminal residue" evidence="2">
    <location>
        <position position="1"/>
    </location>
</feature>
<dbReference type="Proteomes" id="UP000585609">
    <property type="component" value="Unassembled WGS sequence"/>
</dbReference>
<proteinExistence type="predicted"/>
<dbReference type="PANTHER" id="PTHR30388">
    <property type="entry name" value="ALDEHYDE OXIDOREDUCTASE MOLYBDENUM COFACTOR ASSEMBLY PROTEIN"/>
    <property type="match status" value="1"/>
</dbReference>
<comment type="caution">
    <text evidence="2">The sequence shown here is derived from an EMBL/GenBank/DDBJ whole genome shotgun (WGS) entry which is preliminary data.</text>
</comment>
<dbReference type="InterPro" id="IPR027051">
    <property type="entry name" value="XdhC_Rossmann_dom"/>
</dbReference>
<sequence>IFDNLRQEGVQEELLSRVYAPIGLDIGAQTPEEIAVSILAEVLSVKYGRSAYPLSRT</sequence>